<protein>
    <recommendedName>
        <fullName evidence="8">Bifunctional purine biosynthesis protein ATIC</fullName>
        <ecNumber evidence="6">2.1.2.3</ecNumber>
        <ecNumber evidence="7">3.5.4.10</ecNumber>
    </recommendedName>
    <alternativeName>
        <fullName evidence="14">AICAR transformylase/inosine monophosphate cyclohydrolase</fullName>
    </alternativeName>
</protein>
<dbReference type="InterPro" id="IPR016193">
    <property type="entry name" value="Cytidine_deaminase-like"/>
</dbReference>
<feature type="transmembrane region" description="Helical" evidence="18">
    <location>
        <begin position="275"/>
        <end position="296"/>
    </location>
</feature>
<evidence type="ECO:0000256" key="11">
    <source>
        <dbReference type="ARBA" id="ARBA00022755"/>
    </source>
</evidence>
<comment type="similarity">
    <text evidence="5">Belongs to the PurH family.</text>
</comment>
<dbReference type="InterPro" id="IPR002695">
    <property type="entry name" value="PurH-like"/>
</dbReference>
<evidence type="ECO:0000256" key="15">
    <source>
        <dbReference type="ARBA" id="ARBA00046691"/>
    </source>
</evidence>
<evidence type="ECO:0000256" key="12">
    <source>
        <dbReference type="ARBA" id="ARBA00022801"/>
    </source>
</evidence>
<dbReference type="InterPro" id="IPR011607">
    <property type="entry name" value="MGS-like_dom"/>
</dbReference>
<evidence type="ECO:0000256" key="14">
    <source>
        <dbReference type="ARBA" id="ARBA00032307"/>
    </source>
</evidence>
<comment type="caution">
    <text evidence="20">The sequence shown here is derived from an EMBL/GenBank/DDBJ whole genome shotgun (WGS) entry which is preliminary data.</text>
</comment>
<comment type="pathway">
    <text evidence="3">Purine metabolism; IMP biosynthesis via de novo pathway; IMP from 5-formamido-1-(5-phospho-D-ribosyl)imidazole-4-carboxamide: step 1/1.</text>
</comment>
<evidence type="ECO:0000256" key="13">
    <source>
        <dbReference type="ARBA" id="ARBA00023268"/>
    </source>
</evidence>
<evidence type="ECO:0000256" key="8">
    <source>
        <dbReference type="ARBA" id="ARBA00017905"/>
    </source>
</evidence>
<evidence type="ECO:0000256" key="9">
    <source>
        <dbReference type="ARBA" id="ARBA00022490"/>
    </source>
</evidence>
<keyword evidence="10" id="KW-0808">Transferase</keyword>
<dbReference type="EC" id="3.5.4.10" evidence="7"/>
<dbReference type="Proteomes" id="UP000645828">
    <property type="component" value="Unassembled WGS sequence"/>
</dbReference>
<dbReference type="UniPathway" id="UPA00074">
    <property type="reaction ID" value="UER00133"/>
</dbReference>
<evidence type="ECO:0000256" key="6">
    <source>
        <dbReference type="ARBA" id="ARBA00012253"/>
    </source>
</evidence>
<dbReference type="SMART" id="SM00798">
    <property type="entry name" value="AICARFT_IMPCHas"/>
    <property type="match status" value="1"/>
</dbReference>
<comment type="catalytic activity">
    <reaction evidence="16">
        <text>(6R)-10-formyltetrahydrofolate + 5-amino-1-(5-phospho-beta-D-ribosyl)imidazole-4-carboxamide = 5-formamido-1-(5-phospho-D-ribosyl)imidazole-4-carboxamide + (6S)-5,6,7,8-tetrahydrofolate</text>
        <dbReference type="Rhea" id="RHEA:22192"/>
        <dbReference type="ChEBI" id="CHEBI:57453"/>
        <dbReference type="ChEBI" id="CHEBI:58467"/>
        <dbReference type="ChEBI" id="CHEBI:58475"/>
        <dbReference type="ChEBI" id="CHEBI:195366"/>
        <dbReference type="EC" id="2.1.2.3"/>
    </reaction>
    <physiologicalReaction direction="left-to-right" evidence="16">
        <dbReference type="Rhea" id="RHEA:22193"/>
    </physiologicalReaction>
</comment>
<dbReference type="GO" id="GO:0003937">
    <property type="term" value="F:IMP cyclohydrolase activity"/>
    <property type="evidence" value="ECO:0007669"/>
    <property type="project" value="UniProtKB-EC"/>
</dbReference>
<evidence type="ECO:0000313" key="20">
    <source>
        <dbReference type="EMBL" id="CAD7674935.1"/>
    </source>
</evidence>
<accession>A0A811YGA8</accession>
<keyword evidence="18" id="KW-0472">Membrane</keyword>
<keyword evidence="11" id="KW-0658">Purine biosynthesis</keyword>
<dbReference type="Gene3D" id="3.40.50.1380">
    <property type="entry name" value="Methylglyoxal synthase-like domain"/>
    <property type="match status" value="2"/>
</dbReference>
<dbReference type="SUPFAM" id="SSF53927">
    <property type="entry name" value="Cytidine deaminase-like"/>
    <property type="match status" value="1"/>
</dbReference>
<dbReference type="Gene3D" id="1.10.287.440">
    <property type="match status" value="1"/>
</dbReference>
<dbReference type="FunFam" id="1.10.287.440:FF:000001">
    <property type="entry name" value="Bifunctional purine biosynthesis protein PURH"/>
    <property type="match status" value="1"/>
</dbReference>
<evidence type="ECO:0000256" key="16">
    <source>
        <dbReference type="ARBA" id="ARBA00047515"/>
    </source>
</evidence>
<dbReference type="GO" id="GO:0006189">
    <property type="term" value="P:'de novo' IMP biosynthetic process"/>
    <property type="evidence" value="ECO:0007669"/>
    <property type="project" value="UniProtKB-UniPathway"/>
</dbReference>
<dbReference type="GO" id="GO:0004643">
    <property type="term" value="F:phosphoribosylaminoimidazolecarboxamide formyltransferase activity"/>
    <property type="evidence" value="ECO:0007669"/>
    <property type="project" value="UniProtKB-EC"/>
</dbReference>
<evidence type="ECO:0000259" key="19">
    <source>
        <dbReference type="PROSITE" id="PS51855"/>
    </source>
</evidence>
<keyword evidence="21" id="KW-1185">Reference proteome</keyword>
<dbReference type="PROSITE" id="PS51855">
    <property type="entry name" value="MGS"/>
    <property type="match status" value="1"/>
</dbReference>
<evidence type="ECO:0000256" key="5">
    <source>
        <dbReference type="ARBA" id="ARBA00007667"/>
    </source>
</evidence>
<evidence type="ECO:0000256" key="7">
    <source>
        <dbReference type="ARBA" id="ARBA00012712"/>
    </source>
</evidence>
<keyword evidence="13" id="KW-0511">Multifunctional enzyme</keyword>
<proteinExistence type="inferred from homology"/>
<organism evidence="20 21">
    <name type="scientific">Nyctereutes procyonoides</name>
    <name type="common">Raccoon dog</name>
    <name type="synonym">Canis procyonoides</name>
    <dbReference type="NCBI Taxonomy" id="34880"/>
    <lineage>
        <taxon>Eukaryota</taxon>
        <taxon>Metazoa</taxon>
        <taxon>Chordata</taxon>
        <taxon>Craniata</taxon>
        <taxon>Vertebrata</taxon>
        <taxon>Euteleostomi</taxon>
        <taxon>Mammalia</taxon>
        <taxon>Eutheria</taxon>
        <taxon>Laurasiatheria</taxon>
        <taxon>Carnivora</taxon>
        <taxon>Caniformia</taxon>
        <taxon>Canidae</taxon>
        <taxon>Nyctereutes</taxon>
    </lineage>
</organism>
<comment type="subcellular location">
    <subcellularLocation>
        <location evidence="2">Cytoplasm</location>
        <location evidence="2">Cytosol</location>
    </subcellularLocation>
</comment>
<keyword evidence="18" id="KW-1133">Transmembrane helix</keyword>
<dbReference type="EMBL" id="CAJHUB010000673">
    <property type="protein sequence ID" value="CAD7674935.1"/>
    <property type="molecule type" value="Genomic_DNA"/>
</dbReference>
<dbReference type="AlphaFoldDB" id="A0A811YGA8"/>
<sequence>MAPTQLALFSVSDKTDLVEFARSLTSVGLNLIASGGTAKALRDARLAIRDGGGGRVKTLHPAVHDGILACNIPDDNADMARLDFSLIRTVASPDVTVEQAVEQIGIGLCGCVQEMQSSNSKDTSLETRCQLALKAFTHMAQYGVAISDYFRRQYSKGISQMPLRYGMNPHQTPAQLYTLKPKLPVTVLNGAPGFINLCNALNAWQLVKEIKEALVIPTAASFFSFFIFIFYFILFFIFFFRAAVGIPLSEDEAKVCMVYDLYKALTLLHMQEQEGLMGCLHLVTLLHYLMFVMSLLSKLSGEVSDGIVAPGYEDEALEILSKKKNGNYCVLQMDQSYIQMKMNFELSGLCLSQKRNNGVFCFCFVFFFLRNNGVIDRSLFSNVVTKNKDLPESALRVLIVATIAVNYTQSNYVCYAKNGQVIGPGAGQQSQIHCTCLAGEKANCWWLRHHPQVLSMKFKTGVKRAEISNAIDEYVTGTINENEDLIKWKALFEEVSQLLTETEKKEWVDKLSEVSISSDAFFPFRDNVDRAKRSGVAYIAAPSGSAADKIVIEACNELGIILAHTNLWLFHH</sequence>
<evidence type="ECO:0000313" key="21">
    <source>
        <dbReference type="Proteomes" id="UP000645828"/>
    </source>
</evidence>
<evidence type="ECO:0000256" key="17">
    <source>
        <dbReference type="ARBA" id="ARBA00048341"/>
    </source>
</evidence>
<dbReference type="SMART" id="SM00851">
    <property type="entry name" value="MGS"/>
    <property type="match status" value="1"/>
</dbReference>
<keyword evidence="9" id="KW-0963">Cytoplasm</keyword>
<dbReference type="PANTHER" id="PTHR11692">
    <property type="entry name" value="BIFUNCTIONAL PURINE BIOSYNTHESIS PROTEIN PURH"/>
    <property type="match status" value="1"/>
</dbReference>
<evidence type="ECO:0000256" key="3">
    <source>
        <dbReference type="ARBA" id="ARBA00004844"/>
    </source>
</evidence>
<dbReference type="InterPro" id="IPR024051">
    <property type="entry name" value="AICAR_Tfase_dup_dom_sf"/>
</dbReference>
<comment type="catalytic activity">
    <reaction evidence="1">
        <text>10-formyldihydrofolate + 5-amino-1-(5-phospho-beta-D-ribosyl)imidazole-4-carboxamide = 5-formamido-1-(5-phospho-D-ribosyl)imidazole-4-carboxamide + 7,8-dihydrofolate</text>
        <dbReference type="Rhea" id="RHEA:59144"/>
        <dbReference type="ChEBI" id="CHEBI:57451"/>
        <dbReference type="ChEBI" id="CHEBI:57452"/>
        <dbReference type="ChEBI" id="CHEBI:58467"/>
        <dbReference type="ChEBI" id="CHEBI:58475"/>
    </reaction>
    <physiologicalReaction direction="left-to-right" evidence="1">
        <dbReference type="Rhea" id="RHEA:59145"/>
    </physiologicalReaction>
</comment>
<feature type="transmembrane region" description="Helical" evidence="18">
    <location>
        <begin position="214"/>
        <end position="240"/>
    </location>
</feature>
<keyword evidence="18" id="KW-0812">Transmembrane</keyword>
<keyword evidence="12" id="KW-0378">Hydrolase</keyword>
<feature type="domain" description="MGS-like" evidence="19">
    <location>
        <begin position="1"/>
        <end position="143"/>
    </location>
</feature>
<dbReference type="CDD" id="cd01421">
    <property type="entry name" value="IMPCH"/>
    <property type="match status" value="1"/>
</dbReference>
<dbReference type="SUPFAM" id="SSF52335">
    <property type="entry name" value="Methylglyoxal synthase-like"/>
    <property type="match status" value="1"/>
</dbReference>
<dbReference type="EC" id="2.1.2.3" evidence="6"/>
<comment type="subunit">
    <text evidence="15">Homodimer. Associates with internalized INSR complexes on Golgi/endosomal membranes. Interacts with INSR; ATIC together with PRKAA2/AMPK2 and HACD3/PTPLAD1 is proposed to be part of a signaling network regulating INSR autophosphorylation and endocytosis.</text>
</comment>
<dbReference type="InterPro" id="IPR024050">
    <property type="entry name" value="AICAR_Tfase_insert_dom_sf"/>
</dbReference>
<evidence type="ECO:0000256" key="18">
    <source>
        <dbReference type="SAM" id="Phobius"/>
    </source>
</evidence>
<dbReference type="GO" id="GO:0005829">
    <property type="term" value="C:cytosol"/>
    <property type="evidence" value="ECO:0007669"/>
    <property type="project" value="UniProtKB-SubCell"/>
</dbReference>
<comment type="catalytic activity">
    <reaction evidence="17">
        <text>IMP + H2O = 5-formamido-1-(5-phospho-D-ribosyl)imidazole-4-carboxamide</text>
        <dbReference type="Rhea" id="RHEA:18445"/>
        <dbReference type="ChEBI" id="CHEBI:15377"/>
        <dbReference type="ChEBI" id="CHEBI:58053"/>
        <dbReference type="ChEBI" id="CHEBI:58467"/>
        <dbReference type="EC" id="3.5.4.10"/>
    </reaction>
    <physiologicalReaction direction="right-to-left" evidence="17">
        <dbReference type="Rhea" id="RHEA:18447"/>
    </physiologicalReaction>
</comment>
<dbReference type="PIRSF" id="PIRSF000414">
    <property type="entry name" value="AICARFT_IMPCHas"/>
    <property type="match status" value="1"/>
</dbReference>
<reference evidence="20" key="1">
    <citation type="submission" date="2020-12" db="EMBL/GenBank/DDBJ databases">
        <authorList>
            <consortium name="Molecular Ecology Group"/>
        </authorList>
    </citation>
    <scope>NUCLEOTIDE SEQUENCE</scope>
    <source>
        <strain evidence="20">TBG_1078</strain>
    </source>
</reference>
<name>A0A811YGA8_NYCPR</name>
<evidence type="ECO:0000256" key="10">
    <source>
        <dbReference type="ARBA" id="ARBA00022679"/>
    </source>
</evidence>
<gene>
    <name evidence="20" type="ORF">NYPRO_LOCUS7730</name>
</gene>
<dbReference type="PANTHER" id="PTHR11692:SF0">
    <property type="entry name" value="BIFUNCTIONAL PURINE BIOSYNTHESIS PROTEIN ATIC"/>
    <property type="match status" value="1"/>
</dbReference>
<evidence type="ECO:0000256" key="4">
    <source>
        <dbReference type="ARBA" id="ARBA00004954"/>
    </source>
</evidence>
<dbReference type="InterPro" id="IPR036914">
    <property type="entry name" value="MGS-like_dom_sf"/>
</dbReference>
<evidence type="ECO:0000256" key="1">
    <source>
        <dbReference type="ARBA" id="ARBA00000945"/>
    </source>
</evidence>
<dbReference type="Pfam" id="PF01808">
    <property type="entry name" value="AICARFT_IMPCHas"/>
    <property type="match status" value="2"/>
</dbReference>
<comment type="pathway">
    <text evidence="4">Purine metabolism; IMP biosynthesis via de novo pathway; 5-formamido-1-(5-phospho-D-ribosyl)imidazole-4-carboxamide from 5-amino-1-(5-phospho-D-ribosyl)imidazole-4-carboxamide (10-formyl THF route): step 1/1.</text>
</comment>
<evidence type="ECO:0000256" key="2">
    <source>
        <dbReference type="ARBA" id="ARBA00004514"/>
    </source>
</evidence>
<dbReference type="Gene3D" id="3.40.140.20">
    <property type="match status" value="2"/>
</dbReference>